<accession>A0ABT1EBW6</accession>
<protein>
    <submittedName>
        <fullName evidence="2">CarD family transcriptional regulator</fullName>
    </submittedName>
</protein>
<dbReference type="InterPro" id="IPR003711">
    <property type="entry name" value="CarD-like/TRCF_RID"/>
</dbReference>
<evidence type="ECO:0000313" key="3">
    <source>
        <dbReference type="Proteomes" id="UP001523566"/>
    </source>
</evidence>
<reference evidence="2 3" key="1">
    <citation type="journal article" date="2022" name="Genome Biol. Evol.">
        <title>Host diet, physiology and behaviors set the stage for Lachnospiraceae cladogenesis.</title>
        <authorList>
            <person name="Vera-Ponce De Leon A."/>
            <person name="Schneider M."/>
            <person name="Jahnes B.C."/>
            <person name="Sadowski V."/>
            <person name="Camuy-Velez L.A."/>
            <person name="Duan J."/>
            <person name="Sabree Z.L."/>
        </authorList>
    </citation>
    <scope>NUCLEOTIDE SEQUENCE [LARGE SCALE GENOMIC DNA]</scope>
    <source>
        <strain evidence="2 3">PAL113</strain>
    </source>
</reference>
<dbReference type="EMBL" id="JAMZFW010000022">
    <property type="protein sequence ID" value="MCP1103315.1"/>
    <property type="molecule type" value="Genomic_DNA"/>
</dbReference>
<comment type="caution">
    <text evidence="2">The sequence shown here is derived from an EMBL/GenBank/DDBJ whole genome shotgun (WGS) entry which is preliminary data.</text>
</comment>
<dbReference type="Gene3D" id="1.20.58.1290">
    <property type="entry name" value="CarD-like, C-terminal domain"/>
    <property type="match status" value="1"/>
</dbReference>
<sequence>MYNIGEYIVSGNSGVGQIVDIVDSTKIGGTDKKKLYYIVQPLNDGKGLNYVLVNSKRIPVRKVISKDEAETLVKEIPGIEKLALGSQRSNEAKYKEILRSDDFYQWIQLIKGLNLKNEERVSDGKKVGSLDERYMKMAKTKLYSELAVALEIETDEVEDYIRSVNNITD</sequence>
<dbReference type="Proteomes" id="UP001523566">
    <property type="component" value="Unassembled WGS sequence"/>
</dbReference>
<name>A0ABT1EBW6_9FIRM</name>
<dbReference type="RefSeq" id="WP_262067089.1">
    <property type="nucleotide sequence ID" value="NZ_JAMXOD010000022.1"/>
</dbReference>
<proteinExistence type="predicted"/>
<dbReference type="InterPro" id="IPR042215">
    <property type="entry name" value="CarD-like_C"/>
</dbReference>
<gene>
    <name evidence="2" type="ORF">NK125_12960</name>
</gene>
<evidence type="ECO:0000313" key="2">
    <source>
        <dbReference type="EMBL" id="MCP1103315.1"/>
    </source>
</evidence>
<evidence type="ECO:0000259" key="1">
    <source>
        <dbReference type="SMART" id="SM01058"/>
    </source>
</evidence>
<feature type="domain" description="CarD-like/TRCF RNAP-interacting" evidence="1">
    <location>
        <begin position="1"/>
        <end position="114"/>
    </location>
</feature>
<keyword evidence="3" id="KW-1185">Reference proteome</keyword>
<dbReference type="SMART" id="SM01058">
    <property type="entry name" value="CarD_TRCF"/>
    <property type="match status" value="1"/>
</dbReference>
<dbReference type="Gene3D" id="2.40.10.170">
    <property type="match status" value="1"/>
</dbReference>
<organism evidence="2 3">
    <name type="scientific">Aequitasia blattaphilus</name>
    <dbReference type="NCBI Taxonomy" id="2949332"/>
    <lineage>
        <taxon>Bacteria</taxon>
        <taxon>Bacillati</taxon>
        <taxon>Bacillota</taxon>
        <taxon>Clostridia</taxon>
        <taxon>Lachnospirales</taxon>
        <taxon>Lachnospiraceae</taxon>
        <taxon>Aequitasia</taxon>
    </lineage>
</organism>